<evidence type="ECO:0000259" key="2">
    <source>
        <dbReference type="Pfam" id="PF14317"/>
    </source>
</evidence>
<dbReference type="EMBL" id="CP021965">
    <property type="protein sequence ID" value="AWV36305.1"/>
    <property type="molecule type" value="Genomic_DNA"/>
</dbReference>
<feature type="transmembrane region" description="Helical" evidence="1">
    <location>
        <begin position="67"/>
        <end position="87"/>
    </location>
</feature>
<evidence type="ECO:0000256" key="1">
    <source>
        <dbReference type="SAM" id="Phobius"/>
    </source>
</evidence>
<sequence length="187" mass="21581">MNLKIYMASRERSVMENVIKVDTVLKSEDVQEFNLWFSLNSRIILNSFSVVAYFMILLLITKDYSTQSISILAVTAIILAAVLWYMTKASLIKKSKKAFKTDNLIQQPQNYTISDEGISYLSEAGSGQVKWEEIHKIGETTNLFVFFVSTQRALIIPKRFFESAQDKITFKDLARKYMFSNRVKFKA</sequence>
<evidence type="ECO:0000313" key="4">
    <source>
        <dbReference type="Proteomes" id="UP000249163"/>
    </source>
</evidence>
<reference evidence="3 4" key="1">
    <citation type="submission" date="2017-06" db="EMBL/GenBank/DDBJ databases">
        <title>Complete genome sequence of Paenibacillus odorifer CBA7130.</title>
        <authorList>
            <person name="Nam Y.-D."/>
            <person name="Kang J."/>
            <person name="Chung W.-H."/>
        </authorList>
    </citation>
    <scope>NUCLEOTIDE SEQUENCE [LARGE SCALE GENOMIC DNA]</scope>
    <source>
        <strain evidence="3 4">CBA7130</strain>
    </source>
</reference>
<dbReference type="Pfam" id="PF14317">
    <property type="entry name" value="YcxB"/>
    <property type="match status" value="1"/>
</dbReference>
<accession>A0AAD0KMZ9</accession>
<gene>
    <name evidence="3" type="ORF">CD191_28915</name>
</gene>
<feature type="transmembrane region" description="Helical" evidence="1">
    <location>
        <begin position="43"/>
        <end position="61"/>
    </location>
</feature>
<organism evidence="3 4">
    <name type="scientific">Paenibacillus odorifer</name>
    <dbReference type="NCBI Taxonomy" id="189426"/>
    <lineage>
        <taxon>Bacteria</taxon>
        <taxon>Bacillati</taxon>
        <taxon>Bacillota</taxon>
        <taxon>Bacilli</taxon>
        <taxon>Bacillales</taxon>
        <taxon>Paenibacillaceae</taxon>
        <taxon>Paenibacillus</taxon>
    </lineage>
</organism>
<dbReference type="AlphaFoldDB" id="A0AAD0KMZ9"/>
<proteinExistence type="predicted"/>
<evidence type="ECO:0000313" key="3">
    <source>
        <dbReference type="EMBL" id="AWV36305.1"/>
    </source>
</evidence>
<dbReference type="Proteomes" id="UP000249163">
    <property type="component" value="Chromosome"/>
</dbReference>
<keyword evidence="1" id="KW-0812">Transmembrane</keyword>
<keyword evidence="1" id="KW-1133">Transmembrane helix</keyword>
<feature type="domain" description="YcxB-like C-terminal" evidence="2">
    <location>
        <begin position="113"/>
        <end position="173"/>
    </location>
</feature>
<protein>
    <recommendedName>
        <fullName evidence="2">YcxB-like C-terminal domain-containing protein</fullName>
    </recommendedName>
</protein>
<name>A0AAD0KMZ9_9BACL</name>
<keyword evidence="1" id="KW-0472">Membrane</keyword>
<dbReference type="InterPro" id="IPR025588">
    <property type="entry name" value="YcxB-like_C"/>
</dbReference>